<dbReference type="GO" id="GO:0008137">
    <property type="term" value="F:NADH dehydrogenase (ubiquinone) activity"/>
    <property type="evidence" value="ECO:0007669"/>
    <property type="project" value="UniProtKB-UniRule"/>
</dbReference>
<dbReference type="GO" id="GO:0031966">
    <property type="term" value="C:mitochondrial membrane"/>
    <property type="evidence" value="ECO:0007669"/>
    <property type="project" value="UniProtKB-SubCell"/>
</dbReference>
<dbReference type="InterPro" id="IPR038430">
    <property type="entry name" value="NDAH_ubi_oxred_su3_sf"/>
</dbReference>
<dbReference type="EMBL" id="KY310670">
    <property type="protein sequence ID" value="ASV72585.1"/>
    <property type="molecule type" value="Genomic_DNA"/>
</dbReference>
<dbReference type="Pfam" id="PF00507">
    <property type="entry name" value="Oxidored_q4"/>
    <property type="match status" value="1"/>
</dbReference>
<gene>
    <name evidence="10" type="primary">nad3</name>
</gene>
<keyword evidence="9" id="KW-1278">Translocase</keyword>
<comment type="subcellular location">
    <subcellularLocation>
        <location evidence="1">Membrane</location>
    </subcellularLocation>
    <subcellularLocation>
        <location evidence="9">Mitochondrion membrane</location>
        <topology evidence="9">Multi-pass membrane protein</topology>
    </subcellularLocation>
</comment>
<proteinExistence type="inferred from homology"/>
<keyword evidence="6 9" id="KW-1133">Transmembrane helix</keyword>
<evidence type="ECO:0000256" key="9">
    <source>
        <dbReference type="RuleBase" id="RU003640"/>
    </source>
</evidence>
<dbReference type="EC" id="7.1.1.2" evidence="9"/>
<keyword evidence="9" id="KW-0249">Electron transport</keyword>
<dbReference type="PANTHER" id="PTHR11058">
    <property type="entry name" value="NADH-UBIQUINONE OXIDOREDUCTASE CHAIN 3"/>
    <property type="match status" value="1"/>
</dbReference>
<comment type="function">
    <text evidence="9">Core subunit of the mitochondrial membrane respiratory chain NADH dehydrogenase (Complex I) which catalyzes electron transfer from NADH through the respiratory chain, using ubiquinone as an electron acceptor. Essential for the catalytic activity of complex I.</text>
</comment>
<keyword evidence="9" id="KW-0679">Respiratory chain</keyword>
<dbReference type="InterPro" id="IPR000440">
    <property type="entry name" value="NADH_UbQ/plastoQ_OxRdtase_su3"/>
</dbReference>
<geneLocation type="mitochondrion" evidence="10"/>
<keyword evidence="4 9" id="KW-0813">Transport</keyword>
<reference evidence="10" key="1">
    <citation type="submission" date="2016-12" db="EMBL/GenBank/DDBJ databases">
        <title>A first mitochondrial genomes of three bathynellaceans (Malacostraca: Syncarida: Bathynellacea), and their phylogenetic position in Malacostraca.</title>
        <authorList>
            <person name="Song J.-H."/>
            <person name="Cho J.-L."/>
            <person name="Min G.-S."/>
        </authorList>
    </citation>
    <scope>NUCLEOTIDE SEQUENCE</scope>
    <source>
        <strain evidence="10">B</strain>
    </source>
</reference>
<feature type="transmembrane region" description="Helical" evidence="9">
    <location>
        <begin position="49"/>
        <end position="70"/>
    </location>
</feature>
<name>A0A7R6D7H1_9CRUS</name>
<sequence>MTPICLVLIMYMLIILINLKEINKRSSNSPFECGFDSKSYTRLPFSFRFFNLTLIFIIFDMEMIFLFSLIKINNFYMPKIYMIILFLFFFTLIISLMLEWMINMLDWV</sequence>
<evidence type="ECO:0000256" key="5">
    <source>
        <dbReference type="ARBA" id="ARBA00022692"/>
    </source>
</evidence>
<evidence type="ECO:0000256" key="1">
    <source>
        <dbReference type="ARBA" id="ARBA00004370"/>
    </source>
</evidence>
<keyword evidence="9 10" id="KW-0496">Mitochondrion</keyword>
<keyword evidence="9" id="KW-0520">NAD</keyword>
<keyword evidence="9" id="KW-0830">Ubiquinone</keyword>
<evidence type="ECO:0000256" key="7">
    <source>
        <dbReference type="ARBA" id="ARBA00023136"/>
    </source>
</evidence>
<feature type="transmembrane region" description="Helical" evidence="9">
    <location>
        <begin position="82"/>
        <end position="102"/>
    </location>
</feature>
<keyword evidence="5 9" id="KW-0812">Transmembrane</keyword>
<dbReference type="PANTHER" id="PTHR11058:SF9">
    <property type="entry name" value="NADH-UBIQUINONE OXIDOREDUCTASE CHAIN 3"/>
    <property type="match status" value="1"/>
</dbReference>
<dbReference type="GO" id="GO:0030964">
    <property type="term" value="C:NADH dehydrogenase complex"/>
    <property type="evidence" value="ECO:0007669"/>
    <property type="project" value="TreeGrafter"/>
</dbReference>
<evidence type="ECO:0000256" key="6">
    <source>
        <dbReference type="ARBA" id="ARBA00022989"/>
    </source>
</evidence>
<dbReference type="Gene3D" id="1.20.58.1610">
    <property type="entry name" value="NADH:ubiquinone/plastoquinone oxidoreductase, chain 3"/>
    <property type="match status" value="1"/>
</dbReference>
<evidence type="ECO:0000256" key="3">
    <source>
        <dbReference type="ARBA" id="ARBA00021007"/>
    </source>
</evidence>
<comment type="catalytic activity">
    <reaction evidence="8 9">
        <text>a ubiquinone + NADH + 5 H(+)(in) = a ubiquinol + NAD(+) + 4 H(+)(out)</text>
        <dbReference type="Rhea" id="RHEA:29091"/>
        <dbReference type="Rhea" id="RHEA-COMP:9565"/>
        <dbReference type="Rhea" id="RHEA-COMP:9566"/>
        <dbReference type="ChEBI" id="CHEBI:15378"/>
        <dbReference type="ChEBI" id="CHEBI:16389"/>
        <dbReference type="ChEBI" id="CHEBI:17976"/>
        <dbReference type="ChEBI" id="CHEBI:57540"/>
        <dbReference type="ChEBI" id="CHEBI:57945"/>
        <dbReference type="EC" id="7.1.1.2"/>
    </reaction>
</comment>
<comment type="similarity">
    <text evidence="2 9">Belongs to the complex I subunit 3 family.</text>
</comment>
<accession>A0A7R6D7H1</accession>
<protein>
    <recommendedName>
        <fullName evidence="3 9">NADH-ubiquinone oxidoreductase chain 3</fullName>
        <ecNumber evidence="9">7.1.1.2</ecNumber>
    </recommendedName>
</protein>
<evidence type="ECO:0000313" key="10">
    <source>
        <dbReference type="EMBL" id="ASV72585.1"/>
    </source>
</evidence>
<evidence type="ECO:0000256" key="8">
    <source>
        <dbReference type="ARBA" id="ARBA00049551"/>
    </source>
</evidence>
<organism evidence="10">
    <name type="scientific">Arisubathynella cheongmiensis</name>
    <dbReference type="NCBI Taxonomy" id="2025387"/>
    <lineage>
        <taxon>Eukaryota</taxon>
        <taxon>Metazoa</taxon>
        <taxon>Ecdysozoa</taxon>
        <taxon>Arthropoda</taxon>
        <taxon>Crustacea</taxon>
        <taxon>Multicrustacea</taxon>
        <taxon>Malacostraca</taxon>
        <taxon>Eumalacostraca</taxon>
        <taxon>Syncarida</taxon>
        <taxon>Bathynellacea</taxon>
        <taxon>Parabathynellidae</taxon>
        <taxon>Arisubathynella</taxon>
    </lineage>
</organism>
<evidence type="ECO:0000256" key="4">
    <source>
        <dbReference type="ARBA" id="ARBA00022448"/>
    </source>
</evidence>
<evidence type="ECO:0000256" key="2">
    <source>
        <dbReference type="ARBA" id="ARBA00008472"/>
    </source>
</evidence>
<keyword evidence="7 9" id="KW-0472">Membrane</keyword>
<dbReference type="AlphaFoldDB" id="A0A7R6D7H1"/>